<organism evidence="2 3">
    <name type="scientific">Discina gigas</name>
    <dbReference type="NCBI Taxonomy" id="1032678"/>
    <lineage>
        <taxon>Eukaryota</taxon>
        <taxon>Fungi</taxon>
        <taxon>Dikarya</taxon>
        <taxon>Ascomycota</taxon>
        <taxon>Pezizomycotina</taxon>
        <taxon>Pezizomycetes</taxon>
        <taxon>Pezizales</taxon>
        <taxon>Discinaceae</taxon>
        <taxon>Discina</taxon>
    </lineage>
</organism>
<proteinExistence type="predicted"/>
<dbReference type="InterPro" id="IPR052609">
    <property type="entry name" value="Ribosome_Biogenesis_Reg"/>
</dbReference>
<protein>
    <recommendedName>
        <fullName evidence="1">Nucleolar 27S pre-rRNA processing Urb2/Npa2 C-terminal domain-containing protein</fullName>
    </recommendedName>
</protein>
<evidence type="ECO:0000313" key="3">
    <source>
        <dbReference type="Proteomes" id="UP001447188"/>
    </source>
</evidence>
<dbReference type="Pfam" id="PF10441">
    <property type="entry name" value="Urb2"/>
    <property type="match status" value="1"/>
</dbReference>
<reference evidence="2 3" key="1">
    <citation type="submission" date="2024-02" db="EMBL/GenBank/DDBJ databases">
        <title>Discinaceae phylogenomics.</title>
        <authorList>
            <person name="Dirks A.C."/>
            <person name="James T.Y."/>
        </authorList>
    </citation>
    <scope>NUCLEOTIDE SEQUENCE [LARGE SCALE GENOMIC DNA]</scope>
    <source>
        <strain evidence="2 3">ACD0624</strain>
    </source>
</reference>
<feature type="domain" description="Nucleolar 27S pre-rRNA processing Urb2/Npa2 C-terminal" evidence="1">
    <location>
        <begin position="855"/>
        <end position="1092"/>
    </location>
</feature>
<keyword evidence="3" id="KW-1185">Reference proteome</keyword>
<dbReference type="Proteomes" id="UP001447188">
    <property type="component" value="Unassembled WGS sequence"/>
</dbReference>
<gene>
    <name evidence="2" type="ORF">Q9L58_002593</name>
</gene>
<dbReference type="SUPFAM" id="SSF48371">
    <property type="entry name" value="ARM repeat"/>
    <property type="match status" value="1"/>
</dbReference>
<evidence type="ECO:0000313" key="2">
    <source>
        <dbReference type="EMBL" id="KAL0638449.1"/>
    </source>
</evidence>
<dbReference type="PANTHER" id="PTHR15682:SF2">
    <property type="entry name" value="UNHEALTHY RIBOSOME BIOGENESIS PROTEIN 2 HOMOLOG"/>
    <property type="match status" value="1"/>
</dbReference>
<sequence>MDQLIAEFIFSHEAIFPTFNSGIKIVEPSPKDLIPLVAPLAAQKESLPHIFKIGIISQTKKRKPNSDTVEAIFNSIVSGALGVDSPSRDTANSDLEIIMEMLEVLVDTGTTMSLEVLSRLVDSISNLSPSDQGPVRWNIVEVALKLDFDIFLGKGNEARTSRLTDTLTTNSQDEGIVFKVIELLMDGFAKARDLEGFVKIWISELSKENSGVWENDKVAKLFADRMEMGLLAEQIDKILRTAHQEESWVVIDAVLRGVRREATEDKIRGSLLRITESVSKGRPGWRGWRALVRALQINKDLLRNVQSKALKTMKKSTASTTRDQAREILFASEALMVSMDIDIHAEVINVAVEAMKSVREGWNGCVGDIHEGNLGVALVTGFTCRWLGVFELVLPDVRTEFVDEFLDMATRNVVGDASKNITGSTVWCRMLGSGMFYEYPALKDAVLAALINTLEPFLDMSVDVGKSLEDIQKRNILINQDRVNRYEFLVESITSYPLEAIKRVTRERILDALVLLDAGLEAGEVHGRVRSMVKGLVERLWGLGNASSFLARDAGGFVGWVKGGGNNVGRKILRFALATKDQERSRVFLTTLAELVRGGFPAEEIRMEVVNVCEIIVDEFWRAGEESTVKELRSEILQKLRQPIEVGEANSQLVGVWRRMWMLDPNSNEKGKDYLQLLIPSYTKIIGPEEALEIAYGIIENVKSTLPKILTVTGHPEDGVEEVAGVVTEALMLLCACSKTEEESVNTTALAVCMLDSQYAEPYKSQIVVAYKDMVSHGLDPTIYLKCLEMVVDGCFTSRSAVEPGYWEILEILVNCARQPKEDGLSKRMIVCLSTVLSKLAQNLPKARTDKEFVAILDCIYMILHEKTWAVSQYNIDETLASIKISSSPSGPDFLPETIATDQIFIRVCNTFRVIMTLHRRRVRGGRYHLVITALQSLLRCIYKRKAPGERKKSDKVVHPPWLLSASYYSGEMDAGTVITEKRVDGFNRLVTTFCEPSASSVRDRTRRKNDYSLVHSVRDREKREVASCVGGLLGEILKGGLDGGFEGDITVSVYAIFEALGPEGVKAFARTVDRESRAMLRELWDEYNRVGGGSGGKL</sequence>
<evidence type="ECO:0000259" key="1">
    <source>
        <dbReference type="Pfam" id="PF10441"/>
    </source>
</evidence>
<dbReference type="InterPro" id="IPR018849">
    <property type="entry name" value="Urb2/Npa2_C"/>
</dbReference>
<dbReference type="InterPro" id="IPR016024">
    <property type="entry name" value="ARM-type_fold"/>
</dbReference>
<comment type="caution">
    <text evidence="2">The sequence shown here is derived from an EMBL/GenBank/DDBJ whole genome shotgun (WGS) entry which is preliminary data.</text>
</comment>
<name>A0ABR3GR95_9PEZI</name>
<accession>A0ABR3GR95</accession>
<dbReference type="EMBL" id="JBBBZM010000022">
    <property type="protein sequence ID" value="KAL0638449.1"/>
    <property type="molecule type" value="Genomic_DNA"/>
</dbReference>
<dbReference type="PANTHER" id="PTHR15682">
    <property type="entry name" value="UNHEALTHY RIBOSOME BIOGENESIS PROTEIN 2 HOMOLOG"/>
    <property type="match status" value="1"/>
</dbReference>